<dbReference type="Gene3D" id="1.10.287.110">
    <property type="entry name" value="DnaJ domain"/>
    <property type="match status" value="1"/>
</dbReference>
<dbReference type="SUPFAM" id="SSF46565">
    <property type="entry name" value="Chaperone J-domain"/>
    <property type="match status" value="1"/>
</dbReference>
<proteinExistence type="predicted"/>
<evidence type="ECO:0000313" key="2">
    <source>
        <dbReference type="Proteomes" id="UP000001910"/>
    </source>
</evidence>
<sequence>MERNSIYDIKSVEDLKKVFKTFKEAKENVAQILNIEKATARSWQNLYEKYILPKTQEDMYFKDEVSKNIFYLVELNGKLQMDFLGVSYEFYTDEKKANKWYKQMVKKIHPDICRHPKATEAMQSLENLYKGMIRK</sequence>
<dbReference type="InterPro" id="IPR036869">
    <property type="entry name" value="J_dom_sf"/>
</dbReference>
<dbReference type="Proteomes" id="UP000001910">
    <property type="component" value="Chromosome"/>
</dbReference>
<dbReference type="STRING" id="523794.Lebu_1441"/>
<evidence type="ECO:0000313" key="1">
    <source>
        <dbReference type="EMBL" id="ACV39317.1"/>
    </source>
</evidence>
<dbReference type="eggNOG" id="ENOG502ZBF8">
    <property type="taxonomic scope" value="Bacteria"/>
</dbReference>
<dbReference type="EMBL" id="CP001685">
    <property type="protein sequence ID" value="ACV39317.1"/>
    <property type="molecule type" value="Genomic_DNA"/>
</dbReference>
<keyword evidence="2" id="KW-1185">Reference proteome</keyword>
<dbReference type="RefSeq" id="WP_015769658.1">
    <property type="nucleotide sequence ID" value="NC_013192.1"/>
</dbReference>
<dbReference type="SMR" id="C7NAY6"/>
<dbReference type="KEGG" id="lba:Lebu_1441"/>
<name>C7NAY6_LEPBD</name>
<dbReference type="HOGENOM" id="CLU_1883186_0_0_0"/>
<organism evidence="1 2">
    <name type="scientific">Leptotrichia buccalis (strain ATCC 14201 / DSM 1135 / JCM 12969 / NCTC 10249 / C-1013-b)</name>
    <dbReference type="NCBI Taxonomy" id="523794"/>
    <lineage>
        <taxon>Bacteria</taxon>
        <taxon>Fusobacteriati</taxon>
        <taxon>Fusobacteriota</taxon>
        <taxon>Fusobacteriia</taxon>
        <taxon>Fusobacteriales</taxon>
        <taxon>Leptotrichiaceae</taxon>
        <taxon>Leptotrichia</taxon>
    </lineage>
</organism>
<reference evidence="1 2" key="1">
    <citation type="journal article" date="2009" name="Stand. Genomic Sci.">
        <title>Complete genome sequence of Leptotrichia buccalis type strain (C-1013-b).</title>
        <authorList>
            <person name="Ivanova N."/>
            <person name="Gronow S."/>
            <person name="Lapidus A."/>
            <person name="Copeland A."/>
            <person name="Glavina Del Rio T."/>
            <person name="Nolan M."/>
            <person name="Lucas S."/>
            <person name="Chen F."/>
            <person name="Tice H."/>
            <person name="Cheng J.F."/>
            <person name="Saunders E."/>
            <person name="Bruce D."/>
            <person name="Goodwin L."/>
            <person name="Brettin T."/>
            <person name="Detter J.C."/>
            <person name="Han C."/>
            <person name="Pitluck S."/>
            <person name="Mikhailova N."/>
            <person name="Pati A."/>
            <person name="Mavrommatis K."/>
            <person name="Chen A."/>
            <person name="Palaniappan K."/>
            <person name="Land M."/>
            <person name="Hauser L."/>
            <person name="Chang Y.J."/>
            <person name="Jeffries C.D."/>
            <person name="Chain P."/>
            <person name="Rohde C."/>
            <person name="Goker M."/>
            <person name="Bristow J."/>
            <person name="Eisen J.A."/>
            <person name="Markowitz V."/>
            <person name="Hugenholtz P."/>
            <person name="Kyrpides N.C."/>
            <person name="Klenk H.P."/>
        </authorList>
    </citation>
    <scope>NUCLEOTIDE SEQUENCE [LARGE SCALE GENOMIC DNA]</scope>
    <source>
        <strain evidence="2">ATCC 14201 / DSM 1135 / JCM 12969 / NCTC 10249 / C-1013-b</strain>
    </source>
</reference>
<accession>C7NAY6</accession>
<gene>
    <name evidence="1" type="ordered locus">Lebu_1441</name>
</gene>
<protein>
    <submittedName>
        <fullName evidence="1">Uncharacterized protein</fullName>
    </submittedName>
</protein>
<dbReference type="AlphaFoldDB" id="C7NAY6"/>